<keyword evidence="3" id="KW-1185">Reference proteome</keyword>
<gene>
    <name evidence="2" type="ORF">GX50_08905</name>
</gene>
<dbReference type="Proteomes" id="UP000226031">
    <property type="component" value="Unassembled WGS sequence"/>
</dbReference>
<feature type="region of interest" description="Disordered" evidence="1">
    <location>
        <begin position="443"/>
        <end position="465"/>
    </location>
</feature>
<name>A0A2B7Z6A2_9EURO</name>
<feature type="compositionally biased region" description="Low complexity" evidence="1">
    <location>
        <begin position="333"/>
        <end position="349"/>
    </location>
</feature>
<evidence type="ECO:0000313" key="2">
    <source>
        <dbReference type="EMBL" id="PGH28357.1"/>
    </source>
</evidence>
<feature type="region of interest" description="Disordered" evidence="1">
    <location>
        <begin position="880"/>
        <end position="941"/>
    </location>
</feature>
<evidence type="ECO:0000313" key="3">
    <source>
        <dbReference type="Proteomes" id="UP000226031"/>
    </source>
</evidence>
<dbReference type="AlphaFoldDB" id="A0A2B7Z6A2"/>
<evidence type="ECO:0000256" key="1">
    <source>
        <dbReference type="SAM" id="MobiDB-lite"/>
    </source>
</evidence>
<feature type="compositionally biased region" description="Basic and acidic residues" evidence="1">
    <location>
        <begin position="880"/>
        <end position="891"/>
    </location>
</feature>
<protein>
    <submittedName>
        <fullName evidence="2">Uncharacterized protein</fullName>
    </submittedName>
</protein>
<feature type="region of interest" description="Disordered" evidence="1">
    <location>
        <begin position="804"/>
        <end position="846"/>
    </location>
</feature>
<feature type="compositionally biased region" description="Low complexity" evidence="1">
    <location>
        <begin position="892"/>
        <end position="906"/>
    </location>
</feature>
<comment type="caution">
    <text evidence="2">The sequence shown here is derived from an EMBL/GenBank/DDBJ whole genome shotgun (WGS) entry which is preliminary data.</text>
</comment>
<organism evidence="2 3">
    <name type="scientific">[Emmonsia] crescens</name>
    <dbReference type="NCBI Taxonomy" id="73230"/>
    <lineage>
        <taxon>Eukaryota</taxon>
        <taxon>Fungi</taxon>
        <taxon>Dikarya</taxon>
        <taxon>Ascomycota</taxon>
        <taxon>Pezizomycotina</taxon>
        <taxon>Eurotiomycetes</taxon>
        <taxon>Eurotiomycetidae</taxon>
        <taxon>Onygenales</taxon>
        <taxon>Ajellomycetaceae</taxon>
        <taxon>Emergomyces</taxon>
    </lineage>
</organism>
<feature type="compositionally biased region" description="Basic residues" evidence="1">
    <location>
        <begin position="563"/>
        <end position="582"/>
    </location>
</feature>
<feature type="compositionally biased region" description="Acidic residues" evidence="1">
    <location>
        <begin position="834"/>
        <end position="845"/>
    </location>
</feature>
<accession>A0A2B7Z6A2</accession>
<dbReference type="STRING" id="73230.A0A2B7Z6A2"/>
<feature type="compositionally biased region" description="Polar residues" evidence="1">
    <location>
        <begin position="17"/>
        <end position="37"/>
    </location>
</feature>
<feature type="compositionally biased region" description="Polar residues" evidence="1">
    <location>
        <begin position="91"/>
        <end position="101"/>
    </location>
</feature>
<feature type="compositionally biased region" description="Basic and acidic residues" evidence="1">
    <location>
        <begin position="359"/>
        <end position="369"/>
    </location>
</feature>
<sequence length="1133" mass="123839">MEYNALSQSDYHDDIASNASASDRSESPPQSNRRSFQKLTLDLDNMGGSGFMNVARIGDQPNPSLGSVIRSLGPASISSYDILEEDDYETTAATDPGNSFAKTNKKNIKNNNTDDDDSHNHHSRSNNTGSSISISNYRQNATPASRAEALIQSPVSARPVPLCHPTPDLQSLQGAYVGNVERLEKSAETLSTTSDIGEELRKLKREQKRLSVGSVASCSAVDPYPIGPGSPVRKFSTLSLSNSIIGVNTTARSSGYSPAGYVTSPKSSIMSASSSSQGAVAASRVRSASVASRLAQVPEPENEDQLAQFHETRSAAPILPPLEIPQHDFIDNQHPQHPQQQQLQQQQQQSLIPDQPRSTYDDHVPEERPTSAGSTDTYKQSTALFEDFDGVHFTQFPRERVTARRISLTKPPLARESQSFSNPPPGQNMVFYPAPVPMILNLPPRRSKRPADPHHERHRSQLINSLPADARKSAAWLPALEREENDKEATGTRNTKRLSEIPPQLRATAFFEHPPVDLDIQIKQNSAVATLESILDAAAQAPVSAFTDHPIVGHVGAEVYGKPRPKKALKPLAGKKGKHISRKSLGARDSVMPSRNGIRAVQQEVGNETEEHAAEGSNEATPFRESYEGDQERLGTNLHNGMERRNNDERNNNRLEEDENSGQDDDDEEEEEEEGEEEEEEEETYVGAPTTLLAELQMRKQEQKQRNRTAATAFPNGMHSTLLELDAVAQHQRKTRNQKHITLAWEDPGIAERNEPDDEDVPLAVLFPKNLQSDENRPMGLMEKLQLEENEPLSRRRARIRGGPFVVGGARNSPTPMPRASTVFLPDGNGNDNDHEEEEEGEEGETLAQRARRLKAEEANIRISRDFTNELLSQFGAKSIDEPRSSTEQAKDQQQQQPQSSTAPDSMEPPEEETLGQRRRRLQAEKATAAAAGATGTVENTIPTPIAKQRHSMASVLQAHPARNGGNNPYLTNGVGAGIGIGNGLRHSHQPLVSTTQHIPNRMPMPMNMNMMQQQQAYSGKSTKYAMNLSSHAHAGHGSMGYGYGYGYGHGYGNVNVNGAGNGVGMGNGMQYPPMMGMNSLGTGLSYGNGYGYADAHMAAAGAAAAAAAQQGEPIIDPGQRDLIDRWRQSVRH</sequence>
<feature type="compositionally biased region" description="Basic and acidic residues" evidence="1">
    <location>
        <begin position="641"/>
        <end position="655"/>
    </location>
</feature>
<feature type="region of interest" description="Disordered" evidence="1">
    <location>
        <begin position="477"/>
        <end position="497"/>
    </location>
</feature>
<dbReference type="VEuPathDB" id="FungiDB:EMCG_00110"/>
<feature type="region of interest" description="Disordered" evidence="1">
    <location>
        <begin position="1"/>
        <end position="37"/>
    </location>
</feature>
<proteinExistence type="predicted"/>
<feature type="compositionally biased region" description="Acidic residues" evidence="1">
    <location>
        <begin position="656"/>
        <end position="684"/>
    </location>
</feature>
<feature type="region of interest" description="Disordered" evidence="1">
    <location>
        <begin position="89"/>
        <end position="147"/>
    </location>
</feature>
<feature type="region of interest" description="Disordered" evidence="1">
    <location>
        <begin position="563"/>
        <end position="688"/>
    </location>
</feature>
<feature type="region of interest" description="Disordered" evidence="1">
    <location>
        <begin position="325"/>
        <end position="378"/>
    </location>
</feature>
<reference evidence="2 3" key="1">
    <citation type="submission" date="2017-10" db="EMBL/GenBank/DDBJ databases">
        <title>Comparative genomics in systemic dimorphic fungi from Ajellomycetaceae.</title>
        <authorList>
            <person name="Munoz J.F."/>
            <person name="Mcewen J.G."/>
            <person name="Clay O.K."/>
            <person name="Cuomo C.A."/>
        </authorList>
    </citation>
    <scope>NUCLEOTIDE SEQUENCE [LARGE SCALE GENOMIC DNA]</scope>
    <source>
        <strain evidence="2 3">UAMH4076</strain>
    </source>
</reference>
<feature type="compositionally biased region" description="Basic and acidic residues" evidence="1">
    <location>
        <begin position="480"/>
        <end position="490"/>
    </location>
</feature>
<feature type="compositionally biased region" description="Low complexity" evidence="1">
    <location>
        <begin position="125"/>
        <end position="136"/>
    </location>
</feature>
<feature type="compositionally biased region" description="Low complexity" evidence="1">
    <location>
        <begin position="927"/>
        <end position="937"/>
    </location>
</feature>
<dbReference type="EMBL" id="PDND01000571">
    <property type="protein sequence ID" value="PGH28357.1"/>
    <property type="molecule type" value="Genomic_DNA"/>
</dbReference>